<feature type="compositionally biased region" description="Polar residues" evidence="1">
    <location>
        <begin position="53"/>
        <end position="63"/>
    </location>
</feature>
<accession>A0A0C2F9R2</accession>
<protein>
    <submittedName>
        <fullName evidence="3">SCP-like protein</fullName>
    </submittedName>
</protein>
<reference evidence="3 4" key="1">
    <citation type="submission" date="2013-12" db="EMBL/GenBank/DDBJ databases">
        <title>Draft genome of the parsitic nematode Ancylostoma duodenale.</title>
        <authorList>
            <person name="Mitreva M."/>
        </authorList>
    </citation>
    <scope>NUCLEOTIDE SEQUENCE [LARGE SCALE GENOMIC DNA]</scope>
    <source>
        <strain evidence="3 4">Zhejiang</strain>
    </source>
</reference>
<proteinExistence type="predicted"/>
<sequence length="206" mass="23056">KESPKGDKGSNRSKEEERKKNGGGRDEKKEPNEEEGRKKTSTDKTEHQKTTKKGSPSENGVKTTSRKPKEHGSGDKPSSTISICPGSNITAKARELFLALHNEKRRSIALGKAPNNVGFLGPAKNMYKMEWKCEYEKWAQSTVDSCNSNDDLGPASNGISFAGNGNDYRKNPYQYINETFLMWANGPQLYGTTNVYENWNNYYFGN</sequence>
<evidence type="ECO:0000313" key="4">
    <source>
        <dbReference type="Proteomes" id="UP000054047"/>
    </source>
</evidence>
<feature type="domain" description="SCP" evidence="2">
    <location>
        <begin position="98"/>
        <end position="195"/>
    </location>
</feature>
<organism evidence="3 4">
    <name type="scientific">Ancylostoma duodenale</name>
    <dbReference type="NCBI Taxonomy" id="51022"/>
    <lineage>
        <taxon>Eukaryota</taxon>
        <taxon>Metazoa</taxon>
        <taxon>Ecdysozoa</taxon>
        <taxon>Nematoda</taxon>
        <taxon>Chromadorea</taxon>
        <taxon>Rhabditida</taxon>
        <taxon>Rhabditina</taxon>
        <taxon>Rhabditomorpha</taxon>
        <taxon>Strongyloidea</taxon>
        <taxon>Ancylostomatidae</taxon>
        <taxon>Ancylostomatinae</taxon>
        <taxon>Ancylostoma</taxon>
    </lineage>
</organism>
<feature type="region of interest" description="Disordered" evidence="1">
    <location>
        <begin position="1"/>
        <end position="86"/>
    </location>
</feature>
<feature type="non-terminal residue" evidence="3">
    <location>
        <position position="1"/>
    </location>
</feature>
<dbReference type="Proteomes" id="UP000054047">
    <property type="component" value="Unassembled WGS sequence"/>
</dbReference>
<keyword evidence="4" id="KW-1185">Reference proteome</keyword>
<feature type="compositionally biased region" description="Polar residues" evidence="1">
    <location>
        <begin position="76"/>
        <end position="86"/>
    </location>
</feature>
<gene>
    <name evidence="3" type="ORF">ANCDUO_26360</name>
</gene>
<dbReference type="SUPFAM" id="SSF55797">
    <property type="entry name" value="PR-1-like"/>
    <property type="match status" value="1"/>
</dbReference>
<feature type="compositionally biased region" description="Basic and acidic residues" evidence="1">
    <location>
        <begin position="1"/>
        <end position="49"/>
    </location>
</feature>
<dbReference type="EMBL" id="KN784165">
    <property type="protein sequence ID" value="KIH43629.1"/>
    <property type="molecule type" value="Genomic_DNA"/>
</dbReference>
<dbReference type="InterPro" id="IPR035940">
    <property type="entry name" value="CAP_sf"/>
</dbReference>
<dbReference type="Pfam" id="PF00188">
    <property type="entry name" value="CAP"/>
    <property type="match status" value="1"/>
</dbReference>
<dbReference type="AlphaFoldDB" id="A0A0C2F9R2"/>
<evidence type="ECO:0000313" key="3">
    <source>
        <dbReference type="EMBL" id="KIH43629.1"/>
    </source>
</evidence>
<feature type="non-terminal residue" evidence="3">
    <location>
        <position position="206"/>
    </location>
</feature>
<dbReference type="CDD" id="cd05380">
    <property type="entry name" value="CAP_euk"/>
    <property type="match status" value="1"/>
</dbReference>
<dbReference type="Gene3D" id="3.40.33.10">
    <property type="entry name" value="CAP"/>
    <property type="match status" value="1"/>
</dbReference>
<evidence type="ECO:0000256" key="1">
    <source>
        <dbReference type="SAM" id="MobiDB-lite"/>
    </source>
</evidence>
<evidence type="ECO:0000259" key="2">
    <source>
        <dbReference type="Pfam" id="PF00188"/>
    </source>
</evidence>
<dbReference type="OrthoDB" id="5849517at2759"/>
<name>A0A0C2F9R2_9BILA</name>
<dbReference type="InterPro" id="IPR014044">
    <property type="entry name" value="CAP_dom"/>
</dbReference>